<proteinExistence type="predicted"/>
<dbReference type="Pfam" id="PF14747">
    <property type="entry name" value="DUF4473"/>
    <property type="match status" value="2"/>
</dbReference>
<dbReference type="Proteomes" id="UP000835052">
    <property type="component" value="Unassembled WGS sequence"/>
</dbReference>
<keyword evidence="3" id="KW-1185">Reference proteome</keyword>
<protein>
    <recommendedName>
        <fullName evidence="4">SXP/RAL-2 family protein Ani s 5-like cation-binding domain-containing protein</fullName>
    </recommendedName>
</protein>
<name>A0A8S1I0E5_9PELO</name>
<dbReference type="PANTHER" id="PTHR33272">
    <property type="entry name" value="PROTEIN CBG22877-RELATED"/>
    <property type="match status" value="1"/>
</dbReference>
<evidence type="ECO:0008006" key="4">
    <source>
        <dbReference type="Google" id="ProtNLM"/>
    </source>
</evidence>
<feature type="signal peptide" evidence="1">
    <location>
        <begin position="1"/>
        <end position="19"/>
    </location>
</feature>
<dbReference type="EMBL" id="CAJGYM010000206">
    <property type="protein sequence ID" value="CAD6199830.1"/>
    <property type="molecule type" value="Genomic_DNA"/>
</dbReference>
<dbReference type="AlphaFoldDB" id="A0A8S1I0E5"/>
<accession>A0A8S1I0E5</accession>
<dbReference type="InterPro" id="IPR027913">
    <property type="entry name" value="DUF4473"/>
</dbReference>
<feature type="chain" id="PRO_5035744627" description="SXP/RAL-2 family protein Ani s 5-like cation-binding domain-containing protein" evidence="1">
    <location>
        <begin position="20"/>
        <end position="184"/>
    </location>
</feature>
<evidence type="ECO:0000313" key="3">
    <source>
        <dbReference type="Proteomes" id="UP000835052"/>
    </source>
</evidence>
<sequence length="184" mass="20130">MFNTSRLVVLLSVASLAFAQDAFDQTSRQLLMDSGFSENAVVSIIMIAAQHENALKALQTNPANDVKGINSLKDDVNKFLLTASEYDQEAWKVFEAKMIRKYVDGYKKAMRGAGVSRSAIEDIIKIGEQHEVELKAASNDPEALEASLEALKADIEAYIATASSADQAAWKGYQQNIQAKKALN</sequence>
<organism evidence="2 3">
    <name type="scientific">Caenorhabditis auriculariae</name>
    <dbReference type="NCBI Taxonomy" id="2777116"/>
    <lineage>
        <taxon>Eukaryota</taxon>
        <taxon>Metazoa</taxon>
        <taxon>Ecdysozoa</taxon>
        <taxon>Nematoda</taxon>
        <taxon>Chromadorea</taxon>
        <taxon>Rhabditida</taxon>
        <taxon>Rhabditina</taxon>
        <taxon>Rhabditomorpha</taxon>
        <taxon>Rhabditoidea</taxon>
        <taxon>Rhabditidae</taxon>
        <taxon>Peloderinae</taxon>
        <taxon>Caenorhabditis</taxon>
    </lineage>
</organism>
<keyword evidence="1" id="KW-0732">Signal</keyword>
<gene>
    <name evidence="2" type="ORF">CAUJ_LOCUS15729</name>
</gene>
<reference evidence="2" key="1">
    <citation type="submission" date="2020-10" db="EMBL/GenBank/DDBJ databases">
        <authorList>
            <person name="Kikuchi T."/>
        </authorList>
    </citation>
    <scope>NUCLEOTIDE SEQUENCE</scope>
    <source>
        <strain evidence="2">NKZ352</strain>
    </source>
</reference>
<evidence type="ECO:0000313" key="2">
    <source>
        <dbReference type="EMBL" id="CAD6199830.1"/>
    </source>
</evidence>
<evidence type="ECO:0000256" key="1">
    <source>
        <dbReference type="SAM" id="SignalP"/>
    </source>
</evidence>
<comment type="caution">
    <text evidence="2">The sequence shown here is derived from an EMBL/GenBank/DDBJ whole genome shotgun (WGS) entry which is preliminary data.</text>
</comment>